<dbReference type="SUPFAM" id="SSF56059">
    <property type="entry name" value="Glutathione synthetase ATP-binding domain-like"/>
    <property type="match status" value="1"/>
</dbReference>
<dbReference type="STRING" id="70415.A0A5S6QNP6"/>
<dbReference type="GO" id="GO:0036064">
    <property type="term" value="C:ciliary basal body"/>
    <property type="evidence" value="ECO:0007669"/>
    <property type="project" value="TreeGrafter"/>
</dbReference>
<keyword evidence="3" id="KW-0547">Nucleotide-binding</keyword>
<dbReference type="GO" id="GO:0005524">
    <property type="term" value="F:ATP binding"/>
    <property type="evidence" value="ECO:0007669"/>
    <property type="project" value="UniProtKB-KW"/>
</dbReference>
<dbReference type="GO" id="GO:0070740">
    <property type="term" value="F:tubulin-glutamic acid ligase activity"/>
    <property type="evidence" value="ECO:0007669"/>
    <property type="project" value="TreeGrafter"/>
</dbReference>
<sequence>MPLNHVHFGLPLGKFTQMSDYVNPEATDDGCPFWKKSRFSFVPPTVNFCSSRHGEVPEQDANIRKKLLWCSSSLFPKIVKRMLVDNGFSIVPASEPWLGYWGHRHKVSEFVALMPYQKVNHFPGNFLLGRKDRLSSNIDQMAKRWKKQEFTFVPETYILPSQRRALLARMKRRASQCDVFIMKPPSSSRGNGIRLINKARNVPEQKPLIVQRYITNPYLINGFKFDLRLYVLVSSWKPLRAYLYEEGIVRFASCKYTTDVRSLNNHYVHLTNFSINKNAANSVDVDLDSSDLKWTLSHFWEYLSEKGIDNSALIVEILDLVIKTLISCESPINALMVKTVPMNLMTYELYGFDILLDSELRPWLIEVNISPSVRCSSDVDYTVKTSLVQDVLNISGVQIPSDDLVEQARTGNIEGPPDSLQHMNVFLKPYSVEPSAQSRAKISHFEREFLRTNTVDISILDNLTSYDVRFLLDMEDEYDRRGKFAPIIPTFFSRSYLKYFRKVEYVNLLTAAWRERYSANRKAGCDLLEKAGRSLLSQWLPKRCQS</sequence>
<dbReference type="InterPro" id="IPR004344">
    <property type="entry name" value="TTL/TTLL_fam"/>
</dbReference>
<evidence type="ECO:0000256" key="4">
    <source>
        <dbReference type="ARBA" id="ARBA00022840"/>
    </source>
</evidence>
<dbReference type="PANTHER" id="PTHR12241">
    <property type="entry name" value="TUBULIN POLYGLUTAMYLASE"/>
    <property type="match status" value="1"/>
</dbReference>
<dbReference type="GO" id="GO:0000226">
    <property type="term" value="P:microtubule cytoskeleton organization"/>
    <property type="evidence" value="ECO:0007669"/>
    <property type="project" value="TreeGrafter"/>
</dbReference>
<keyword evidence="2" id="KW-0436">Ligase</keyword>
<dbReference type="Pfam" id="PF03133">
    <property type="entry name" value="TTL"/>
    <property type="match status" value="1"/>
</dbReference>
<name>A0A5S6QNP6_TRIMR</name>
<comment type="similarity">
    <text evidence="1">Belongs to the tubulin--tyrosine ligase family.</text>
</comment>
<dbReference type="AlphaFoldDB" id="A0A5S6QNP6"/>
<evidence type="ECO:0000256" key="3">
    <source>
        <dbReference type="ARBA" id="ARBA00022741"/>
    </source>
</evidence>
<protein>
    <submittedName>
        <fullName evidence="6">Tubulin polyglutamylase TTLL4</fullName>
    </submittedName>
</protein>
<dbReference type="PROSITE" id="PS51221">
    <property type="entry name" value="TTL"/>
    <property type="match status" value="1"/>
</dbReference>
<keyword evidence="4" id="KW-0067">ATP-binding</keyword>
<proteinExistence type="inferred from homology"/>
<dbReference type="Proteomes" id="UP000046395">
    <property type="component" value="Unassembled WGS sequence"/>
</dbReference>
<organism evidence="5 6">
    <name type="scientific">Trichuris muris</name>
    <name type="common">Mouse whipworm</name>
    <dbReference type="NCBI Taxonomy" id="70415"/>
    <lineage>
        <taxon>Eukaryota</taxon>
        <taxon>Metazoa</taxon>
        <taxon>Ecdysozoa</taxon>
        <taxon>Nematoda</taxon>
        <taxon>Enoplea</taxon>
        <taxon>Dorylaimia</taxon>
        <taxon>Trichinellida</taxon>
        <taxon>Trichuridae</taxon>
        <taxon>Trichuris</taxon>
    </lineage>
</organism>
<dbReference type="PANTHER" id="PTHR12241:SF162">
    <property type="entry name" value="TUBULIN MONOGLUTAMYLASE TTLL4"/>
    <property type="match status" value="1"/>
</dbReference>
<evidence type="ECO:0000313" key="5">
    <source>
        <dbReference type="Proteomes" id="UP000046395"/>
    </source>
</evidence>
<dbReference type="Gene3D" id="3.30.470.20">
    <property type="entry name" value="ATP-grasp fold, B domain"/>
    <property type="match status" value="1"/>
</dbReference>
<keyword evidence="5" id="KW-1185">Reference proteome</keyword>
<evidence type="ECO:0000256" key="1">
    <source>
        <dbReference type="ARBA" id="ARBA00006820"/>
    </source>
</evidence>
<dbReference type="GO" id="GO:0015631">
    <property type="term" value="F:tubulin binding"/>
    <property type="evidence" value="ECO:0007669"/>
    <property type="project" value="TreeGrafter"/>
</dbReference>
<reference evidence="6" key="1">
    <citation type="submission" date="2019-12" db="UniProtKB">
        <authorList>
            <consortium name="WormBaseParasite"/>
        </authorList>
    </citation>
    <scope>IDENTIFICATION</scope>
</reference>
<accession>A0A5S6QNP6</accession>
<evidence type="ECO:0000313" key="6">
    <source>
        <dbReference type="WBParaSite" id="TMUE_2000008976.1"/>
    </source>
</evidence>
<dbReference type="WBParaSite" id="TMUE_2000008976.1">
    <property type="protein sequence ID" value="TMUE_2000008976.1"/>
    <property type="gene ID" value="WBGene00294963"/>
</dbReference>
<dbReference type="GO" id="GO:0019098">
    <property type="term" value="P:reproductive behavior"/>
    <property type="evidence" value="ECO:0007669"/>
    <property type="project" value="UniProtKB-ARBA"/>
</dbReference>
<evidence type="ECO:0000256" key="2">
    <source>
        <dbReference type="ARBA" id="ARBA00022598"/>
    </source>
</evidence>